<dbReference type="Pfam" id="PF00403">
    <property type="entry name" value="HMA"/>
    <property type="match status" value="1"/>
</dbReference>
<evidence type="ECO:0000313" key="7">
    <source>
        <dbReference type="EMBL" id="MDF3874463.1"/>
    </source>
</evidence>
<dbReference type="GO" id="GO:0046872">
    <property type="term" value="F:metal ion binding"/>
    <property type="evidence" value="ECO:0007669"/>
    <property type="project" value="InterPro"/>
</dbReference>
<dbReference type="InterPro" id="IPR006121">
    <property type="entry name" value="HMA_dom"/>
</dbReference>
<dbReference type="CDD" id="cd00371">
    <property type="entry name" value="HMA"/>
    <property type="match status" value="1"/>
</dbReference>
<evidence type="ECO:0000313" key="14">
    <source>
        <dbReference type="Proteomes" id="UP000076857"/>
    </source>
</evidence>
<dbReference type="RefSeq" id="WP_004575963.1">
    <property type="nucleotide sequence ID" value="NZ_AP022227.1"/>
</dbReference>
<dbReference type="EMBL" id="AP022227">
    <property type="protein sequence ID" value="BBT37687.1"/>
    <property type="molecule type" value="Genomic_DNA"/>
</dbReference>
<dbReference type="PATRIC" id="fig|303.167.peg.6128"/>
<dbReference type="EMBL" id="WOWR01000022">
    <property type="protein sequence ID" value="KAF0253669.1"/>
    <property type="molecule type" value="Genomic_DNA"/>
</dbReference>
<dbReference type="KEGG" id="ppud:DW66_5805"/>
<reference evidence="5 13" key="1">
    <citation type="submission" date="2015-10" db="EMBL/GenBank/DDBJ databases">
        <title>Pseudomonas putida clinical strains.</title>
        <authorList>
            <person name="Molina L."/>
            <person name="Udaondo Z."/>
        </authorList>
    </citation>
    <scope>NUCLEOTIDE SEQUENCE [LARGE SCALE GENOMIC DNA]</scope>
    <source>
        <strain evidence="5 13">HB13667</strain>
    </source>
</reference>
<dbReference type="EMBL" id="JARJLO010000426">
    <property type="protein sequence ID" value="MDF3874463.1"/>
    <property type="molecule type" value="Genomic_DNA"/>
</dbReference>
<dbReference type="GeneID" id="97165502"/>
<reference evidence="11 20" key="13">
    <citation type="submission" date="2020-09" db="EMBL/GenBank/DDBJ databases">
        <title>Co-existence of a novel multidrug-resistance efflux pump with carbapenem resistance gene blaVIM-2 in one megaplasmid in Pseudomonas putida.</title>
        <authorList>
            <person name="Peng K."/>
            <person name="Li R."/>
        </authorList>
    </citation>
    <scope>NUCLEOTIDE SEQUENCE [LARGE SCALE GENOMIC DNA]</scope>
    <source>
        <strain evidence="11 20">ZXPA-20</strain>
    </source>
</reference>
<evidence type="ECO:0000313" key="3">
    <source>
        <dbReference type="EMBL" id="BBT37687.1"/>
    </source>
</evidence>
<dbReference type="EMBL" id="MING01000087">
    <property type="protein sequence ID" value="POF99738.1"/>
    <property type="molecule type" value="Genomic_DNA"/>
</dbReference>
<dbReference type="EMBL" id="CP016634">
    <property type="protein sequence ID" value="ANY85642.1"/>
    <property type="molecule type" value="Genomic_DNA"/>
</dbReference>
<evidence type="ECO:0000313" key="18">
    <source>
        <dbReference type="Proteomes" id="UP000442695"/>
    </source>
</evidence>
<evidence type="ECO:0000313" key="6">
    <source>
        <dbReference type="EMBL" id="MBA6118737.1"/>
    </source>
</evidence>
<dbReference type="EMBL" id="CP050951">
    <property type="protein sequence ID" value="QJQ07898.1"/>
    <property type="molecule type" value="Genomic_DNA"/>
</dbReference>
<dbReference type="Proteomes" id="UP000516786">
    <property type="component" value="Chromosome"/>
</dbReference>
<evidence type="ECO:0000313" key="9">
    <source>
        <dbReference type="EMBL" id="QCI09939.1"/>
    </source>
</evidence>
<evidence type="ECO:0000259" key="1">
    <source>
        <dbReference type="PROSITE" id="PS50846"/>
    </source>
</evidence>
<organism evidence="4 18">
    <name type="scientific">Pseudomonas putida</name>
    <name type="common">Arthrobacter siderocapsulatus</name>
    <dbReference type="NCBI Taxonomy" id="303"/>
    <lineage>
        <taxon>Bacteria</taxon>
        <taxon>Pseudomonadati</taxon>
        <taxon>Pseudomonadota</taxon>
        <taxon>Gammaproteobacteria</taxon>
        <taxon>Pseudomonadales</taxon>
        <taxon>Pseudomonadaceae</taxon>
        <taxon>Pseudomonas</taxon>
    </lineage>
</organism>
<proteinExistence type="predicted"/>
<reference evidence="10 14" key="11">
    <citation type="submission" date="2020-04" db="EMBL/GenBank/DDBJ databases">
        <title>Complete genome sequence of Pseudomonas putida strain JQ581.</title>
        <authorList>
            <person name="Mu Y."/>
        </authorList>
    </citation>
    <scope>NUCLEOTIDE SEQUENCE [LARGE SCALE GENOMIC DNA]</scope>
    <source>
        <strain evidence="10 14">JQ581</strain>
    </source>
</reference>
<dbReference type="EMBL" id="CP039371">
    <property type="protein sequence ID" value="QCI09939.1"/>
    <property type="molecule type" value="Genomic_DNA"/>
</dbReference>
<dbReference type="SUPFAM" id="SSF55008">
    <property type="entry name" value="HMA, heavy metal-associated domain"/>
    <property type="match status" value="1"/>
</dbReference>
<reference evidence="2" key="3">
    <citation type="submission" date="2016-07" db="EMBL/GenBank/DDBJ databases">
        <title>New class B carbapenemase carried by novel plasmid in Pseudomonas putida enviromental strain in eastern Amazonia.</title>
        <authorList>
            <person name="Souza C.O."/>
            <person name="Lima K.V."/>
            <person name="Brasiliense D.M."/>
            <person name="Perez-Chaparro P.J."/>
            <person name="Mamizuka E.M."/>
            <person name="Lima M.O."/>
            <person name="Lima L.N."/>
            <person name="McCulloch J.A."/>
        </authorList>
    </citation>
    <scope>NUCLEOTIDE SEQUENCE [LARGE SCALE GENOMIC DNA]</scope>
    <source>
        <strain evidence="2">IEC33019</strain>
    </source>
</reference>
<dbReference type="InterPro" id="IPR036163">
    <property type="entry name" value="HMA_dom_sf"/>
</dbReference>
<evidence type="ECO:0000313" key="2">
    <source>
        <dbReference type="EMBL" id="ANY85642.1"/>
    </source>
</evidence>
<evidence type="ECO:0000313" key="17">
    <source>
        <dbReference type="Proteomes" id="UP000298551"/>
    </source>
</evidence>
<evidence type="ECO:0000313" key="20">
    <source>
        <dbReference type="Proteomes" id="UP000516786"/>
    </source>
</evidence>
<dbReference type="Proteomes" id="UP000050437">
    <property type="component" value="Unassembled WGS sequence"/>
</dbReference>
<dbReference type="PROSITE" id="PS50846">
    <property type="entry name" value="HMA_2"/>
    <property type="match status" value="1"/>
</dbReference>
<reference evidence="3 19" key="9">
    <citation type="submission" date="2019-12" db="EMBL/GenBank/DDBJ databases">
        <title>complete genome sequences of Pseudomonas putida str. WP8-W18-CRE-01 isolated from wastewater treatment plant effluent.</title>
        <authorList>
            <person name="Sekizuka T."/>
            <person name="Itokawa K."/>
            <person name="Yatsu K."/>
            <person name="Inamine Y."/>
            <person name="Kuroda M."/>
        </authorList>
    </citation>
    <scope>NUCLEOTIDE SEQUENCE [LARGE SCALE GENOMIC DNA]</scope>
    <source>
        <strain evidence="3 19">WP8-W18-CRE-01</strain>
    </source>
</reference>
<dbReference type="OrthoDB" id="9814359at2"/>
<evidence type="ECO:0000313" key="8">
    <source>
        <dbReference type="EMBL" id="POF99738.1"/>
    </source>
</evidence>
<dbReference type="EMBL" id="LKKS01000057">
    <property type="protein sequence ID" value="KPM66176.1"/>
    <property type="molecule type" value="Genomic_DNA"/>
</dbReference>
<evidence type="ECO:0000313" key="15">
    <source>
        <dbReference type="Proteomes" id="UP000237378"/>
    </source>
</evidence>
<dbReference type="Proteomes" id="UP000298551">
    <property type="component" value="Chromosome"/>
</dbReference>
<dbReference type="Proteomes" id="UP000553948">
    <property type="component" value="Unassembled WGS sequence"/>
</dbReference>
<reference evidence="9" key="7">
    <citation type="submission" date="2019-04" db="EMBL/GenBank/DDBJ databases">
        <title>Genome Sequence of Pseudomonas putida 1290, an Auxin Catabolizing Strain.</title>
        <authorList>
            <person name="Laird T.S."/>
            <person name="Leveau J.H.J."/>
        </authorList>
    </citation>
    <scope>NUCLEOTIDE SEQUENCE [LARGE SCALE GENOMIC DNA]</scope>
    <source>
        <strain evidence="9">1290</strain>
    </source>
</reference>
<dbReference type="Proteomes" id="UP000442695">
    <property type="component" value="Unassembled WGS sequence"/>
</dbReference>
<dbReference type="EMBL" id="RJAI01000056">
    <property type="protein sequence ID" value="RNF84705.1"/>
    <property type="molecule type" value="Genomic_DNA"/>
</dbReference>
<reference evidence="17" key="8">
    <citation type="submission" date="2019-04" db="EMBL/GenBank/DDBJ databases">
        <title>Genome sequence of Pseudomonas putida 1290, an auxin catabolizing strain.</title>
        <authorList>
            <person name="Laird T.S."/>
            <person name="Leveau J.H.J."/>
        </authorList>
    </citation>
    <scope>NUCLEOTIDE SEQUENCE [LARGE SCALE GENOMIC DNA]</scope>
    <source>
        <strain evidence="17">1290</strain>
    </source>
</reference>
<dbReference type="EMBL" id="JACGDG010000025">
    <property type="protein sequence ID" value="MBA6118737.1"/>
    <property type="molecule type" value="Genomic_DNA"/>
</dbReference>
<evidence type="ECO:0000313" key="10">
    <source>
        <dbReference type="EMBL" id="QJQ07898.1"/>
    </source>
</evidence>
<dbReference type="Proteomes" id="UP001217741">
    <property type="component" value="Unassembled WGS sequence"/>
</dbReference>
<evidence type="ECO:0000313" key="21">
    <source>
        <dbReference type="Proteomes" id="UP000553948"/>
    </source>
</evidence>
<reference evidence="10 14" key="2">
    <citation type="submission" date="2016-04" db="EMBL/GenBank/DDBJ databases">
        <authorList>
            <person name="Qiu J."/>
        </authorList>
    </citation>
    <scope>NUCLEOTIDE SEQUENCE [LARGE SCALE GENOMIC DNA]</scope>
    <source>
        <strain evidence="10 14">JQ581</strain>
    </source>
</reference>
<dbReference type="EMBL" id="CP061723">
    <property type="protein sequence ID" value="QOC98181.1"/>
    <property type="molecule type" value="Genomic_DNA"/>
</dbReference>
<reference evidence="7" key="14">
    <citation type="submission" date="2023-03" db="EMBL/GenBank/DDBJ databases">
        <title>Draft assemblies of triclosan tolerant bacteria isolated from returned activated sludge.</title>
        <authorList>
            <person name="Van Hamelsveld S."/>
        </authorList>
    </citation>
    <scope>NUCLEOTIDE SEQUENCE</scope>
    <source>
        <strain evidence="7">GW210012_S60</strain>
    </source>
</reference>
<reference evidence="8 15" key="4">
    <citation type="submission" date="2016-08" db="EMBL/GenBank/DDBJ databases">
        <authorList>
            <person name="Seilhamer J.J."/>
        </authorList>
    </citation>
    <scope>NUCLEOTIDE SEQUENCE [LARGE SCALE GENOMIC DNA]</scope>
    <source>
        <strain evidence="8 15">KH-18-2</strain>
    </source>
</reference>
<dbReference type="Proteomes" id="UP000515680">
    <property type="component" value="Chromosome"/>
</dbReference>
<name>A0A059V4R1_PSEPU</name>
<evidence type="ECO:0000313" key="5">
    <source>
        <dbReference type="EMBL" id="KPM66176.1"/>
    </source>
</evidence>
<dbReference type="Gene3D" id="3.30.70.100">
    <property type="match status" value="1"/>
</dbReference>
<feature type="domain" description="HMA" evidence="1">
    <location>
        <begin position="1"/>
        <end position="63"/>
    </location>
</feature>
<evidence type="ECO:0000313" key="13">
    <source>
        <dbReference type="Proteomes" id="UP000050437"/>
    </source>
</evidence>
<gene>
    <name evidence="10" type="ORF">A3L25_000135</name>
    <name evidence="8" type="ORF">BGP82_28270</name>
    <name evidence="9" type="ORF">E6B08_00150</name>
    <name evidence="12" type="ORF">EFK07_22090</name>
    <name evidence="4" type="ORF">GN299_16945</name>
    <name evidence="6" type="ORF">H4C47_23760</name>
    <name evidence="5" type="ORF">HB13667_09795</name>
    <name evidence="11" type="ORF">ID616_00155</name>
    <name evidence="2" type="ORF">IEC33019_0028</name>
    <name evidence="7" type="ORF">P3W50_28945</name>
    <name evidence="3" type="ORF">WP8W18C01_00280</name>
</gene>
<protein>
    <submittedName>
        <fullName evidence="6">Cation transporter</fullName>
    </submittedName>
    <submittedName>
        <fullName evidence="4">Heavy metal transporter</fullName>
    </submittedName>
    <submittedName>
        <fullName evidence="2">Heavy-metal-associated domain protein</fullName>
    </submittedName>
    <submittedName>
        <fullName evidence="7">Heavy-metal-associated domain-containing protein</fullName>
    </submittedName>
</protein>
<dbReference type="AlphaFoldDB" id="A0A059V4R1"/>
<sequence length="66" mass="6782">MFVLEVSGMGCGSCVNKITKAIQAADGDAKVIVDRAAGTVSVQSNIEAERVGALVQALGYPTKVSR</sequence>
<evidence type="ECO:0000313" key="12">
    <source>
        <dbReference type="EMBL" id="RNF84705.1"/>
    </source>
</evidence>
<evidence type="ECO:0000313" key="19">
    <source>
        <dbReference type="Proteomes" id="UP000515680"/>
    </source>
</evidence>
<reference evidence="8 15" key="5">
    <citation type="submission" date="2018-03" db="EMBL/GenBank/DDBJ databases">
        <title>Draft genome of Pseudomonas putida strain KH-18-2.</title>
        <authorList>
            <person name="Yoshizawa S."/>
            <person name="Khan N.H."/>
            <person name="Nishimura M."/>
            <person name="Chiura H.X."/>
            <person name="Ogura Y."/>
            <person name="Hayashi T."/>
            <person name="Kogure K."/>
        </authorList>
    </citation>
    <scope>NUCLEOTIDE SEQUENCE [LARGE SCALE GENOMIC DNA]</scope>
    <source>
        <strain evidence="8 15">KH-18-2</strain>
    </source>
</reference>
<reference evidence="6 21" key="12">
    <citation type="submission" date="2020-07" db="EMBL/GenBank/DDBJ databases">
        <title>Diversity of carbapenemase encoding genes among Pseudomonas putida group clinical isolates in a tertiary Brazilian hospital.</title>
        <authorList>
            <person name="Alberto-Lei F."/>
            <person name="Nodari C.S."/>
            <person name="Streling A.P."/>
            <person name="Paulino J.T."/>
            <person name="Bessa-Neto F.O."/>
            <person name="Cayo R."/>
            <person name="Gales A.C."/>
        </authorList>
    </citation>
    <scope>NUCLEOTIDE SEQUENCE [LARGE SCALE GENOMIC DNA]</scope>
    <source>
        <strain evidence="6 21">12464</strain>
    </source>
</reference>
<evidence type="ECO:0000313" key="11">
    <source>
        <dbReference type="EMBL" id="QOC98181.1"/>
    </source>
</evidence>
<dbReference type="Proteomes" id="UP000278162">
    <property type="component" value="Unassembled WGS sequence"/>
</dbReference>
<reference evidence="12 16" key="6">
    <citation type="submission" date="2018-10" db="EMBL/GenBank/DDBJ databases">
        <title>An outbreak of IMP-63 producing strain in France.</title>
        <authorList>
            <person name="Bour M."/>
            <person name="Liapis E."/>
            <person name="Plesiat P."/>
        </authorList>
    </citation>
    <scope>NUCLEOTIDE SEQUENCE [LARGE SCALE GENOMIC DNA]</scope>
    <source>
        <strain evidence="12 16">12917</strain>
    </source>
</reference>
<evidence type="ECO:0000313" key="16">
    <source>
        <dbReference type="Proteomes" id="UP000278162"/>
    </source>
</evidence>
<accession>A0A059V4R1</accession>
<reference evidence="4 18" key="10">
    <citation type="submission" date="2019-12" db="EMBL/GenBank/DDBJ databases">
        <authorList>
            <person name="Woiski C."/>
        </authorList>
    </citation>
    <scope>NUCLEOTIDE SEQUENCE [LARGE SCALE GENOMIC DNA]</scope>
    <source>
        <strain evidence="4 18">BOE100</strain>
    </source>
</reference>
<evidence type="ECO:0000313" key="4">
    <source>
        <dbReference type="EMBL" id="KAF0253669.1"/>
    </source>
</evidence>
<dbReference type="Proteomes" id="UP000076857">
    <property type="component" value="Chromosome"/>
</dbReference>
<dbReference type="Proteomes" id="UP000237378">
    <property type="component" value="Unassembled WGS sequence"/>
</dbReference>